<keyword evidence="1" id="KW-0812">Transmembrane</keyword>
<feature type="transmembrane region" description="Helical" evidence="1">
    <location>
        <begin position="6"/>
        <end position="23"/>
    </location>
</feature>
<sequence>MLCNILFVFCPISAFHLNFYILIKNAVKKFTYCACASLFENGKEPFYLWFD</sequence>
<keyword evidence="1" id="KW-1133">Transmembrane helix</keyword>
<evidence type="ECO:0000256" key="1">
    <source>
        <dbReference type="SAM" id="Phobius"/>
    </source>
</evidence>
<reference evidence="2 3" key="1">
    <citation type="submission" date="2024-08" db="EMBL/GenBank/DDBJ databases">
        <title>Insights into the chromosomal genome structure of Flemingia macrophylla.</title>
        <authorList>
            <person name="Ding Y."/>
            <person name="Zhao Y."/>
            <person name="Bi W."/>
            <person name="Wu M."/>
            <person name="Zhao G."/>
            <person name="Gong Y."/>
            <person name="Li W."/>
            <person name="Zhang P."/>
        </authorList>
    </citation>
    <scope>NUCLEOTIDE SEQUENCE [LARGE SCALE GENOMIC DNA]</scope>
    <source>
        <strain evidence="2">DYQJB</strain>
        <tissue evidence="2">Leaf</tissue>
    </source>
</reference>
<evidence type="ECO:0000313" key="2">
    <source>
        <dbReference type="EMBL" id="KAL2333360.1"/>
    </source>
</evidence>
<gene>
    <name evidence="2" type="ORF">Fmac_014573</name>
</gene>
<dbReference type="Proteomes" id="UP001603857">
    <property type="component" value="Unassembled WGS sequence"/>
</dbReference>
<proteinExistence type="predicted"/>
<evidence type="ECO:0000313" key="3">
    <source>
        <dbReference type="Proteomes" id="UP001603857"/>
    </source>
</evidence>
<organism evidence="2 3">
    <name type="scientific">Flemingia macrophylla</name>
    <dbReference type="NCBI Taxonomy" id="520843"/>
    <lineage>
        <taxon>Eukaryota</taxon>
        <taxon>Viridiplantae</taxon>
        <taxon>Streptophyta</taxon>
        <taxon>Embryophyta</taxon>
        <taxon>Tracheophyta</taxon>
        <taxon>Spermatophyta</taxon>
        <taxon>Magnoliopsida</taxon>
        <taxon>eudicotyledons</taxon>
        <taxon>Gunneridae</taxon>
        <taxon>Pentapetalae</taxon>
        <taxon>rosids</taxon>
        <taxon>fabids</taxon>
        <taxon>Fabales</taxon>
        <taxon>Fabaceae</taxon>
        <taxon>Papilionoideae</taxon>
        <taxon>50 kb inversion clade</taxon>
        <taxon>NPAAA clade</taxon>
        <taxon>indigoferoid/millettioid clade</taxon>
        <taxon>Phaseoleae</taxon>
        <taxon>Flemingia</taxon>
    </lineage>
</organism>
<accession>A0ABD1MC56</accession>
<protein>
    <submittedName>
        <fullName evidence="2">Uncharacterized protein</fullName>
    </submittedName>
</protein>
<keyword evidence="1" id="KW-0472">Membrane</keyword>
<dbReference type="AlphaFoldDB" id="A0ABD1MC56"/>
<keyword evidence="3" id="KW-1185">Reference proteome</keyword>
<comment type="caution">
    <text evidence="2">The sequence shown here is derived from an EMBL/GenBank/DDBJ whole genome shotgun (WGS) entry which is preliminary data.</text>
</comment>
<dbReference type="EMBL" id="JBGMDY010000005">
    <property type="protein sequence ID" value="KAL2333360.1"/>
    <property type="molecule type" value="Genomic_DNA"/>
</dbReference>
<name>A0ABD1MC56_9FABA</name>